<evidence type="ECO:0000313" key="3">
    <source>
        <dbReference type="Proteomes" id="UP000461880"/>
    </source>
</evidence>
<evidence type="ECO:0000313" key="2">
    <source>
        <dbReference type="EMBL" id="MSS58815.1"/>
    </source>
</evidence>
<dbReference type="PANTHER" id="PTHR36179">
    <property type="entry name" value="LUD_DOM DOMAIN-CONTAINING PROTEIN"/>
    <property type="match status" value="1"/>
</dbReference>
<keyword evidence="3" id="KW-1185">Reference proteome</keyword>
<dbReference type="InterPro" id="IPR003741">
    <property type="entry name" value="LUD_dom"/>
</dbReference>
<sequence>MTGTGRRSAIMQDPRTTAAALRADSCISHLRMHGFGAYYFETKEEVLSYLKGAIEKGASIGIGGSMTLSELGIVSWLTGNPDYRFLDRYHTDDPEKIFHESLLADVYLMSTNAVTEEGELYNIDGKGNRLAALIYGPKKVYVIAGTNKIVKNLEEAVQRVELLAAPANNIRLNKTNPCTKTGQCMHCSTPSTICNQIVTTRRSGTPGRIHVLLVNEALGY</sequence>
<name>A0A7X2NSU8_9FIRM</name>
<feature type="domain" description="LUD" evidence="1">
    <location>
        <begin position="28"/>
        <end position="214"/>
    </location>
</feature>
<accession>A0A7X2NSU8</accession>
<comment type="caution">
    <text evidence="2">The sequence shown here is derived from an EMBL/GenBank/DDBJ whole genome shotgun (WGS) entry which is preliminary data.</text>
</comment>
<protein>
    <submittedName>
        <fullName evidence="2">Lactate utilization protein</fullName>
    </submittedName>
</protein>
<dbReference type="PANTHER" id="PTHR36179:SF2">
    <property type="entry name" value="LUD DOMAIN-CONTAINING PROTEIN"/>
    <property type="match status" value="1"/>
</dbReference>
<dbReference type="EMBL" id="VUMN01000017">
    <property type="protein sequence ID" value="MSS58815.1"/>
    <property type="molecule type" value="Genomic_DNA"/>
</dbReference>
<gene>
    <name evidence="2" type="ORF">FYJ51_07825</name>
</gene>
<dbReference type="AlphaFoldDB" id="A0A7X2NSU8"/>
<dbReference type="PIRSF" id="PIRSF020269">
    <property type="entry name" value="DUF1121"/>
    <property type="match status" value="1"/>
</dbReference>
<proteinExistence type="predicted"/>
<evidence type="ECO:0000259" key="1">
    <source>
        <dbReference type="Pfam" id="PF02589"/>
    </source>
</evidence>
<dbReference type="Pfam" id="PF02589">
    <property type="entry name" value="LUD_dom"/>
    <property type="match status" value="1"/>
</dbReference>
<reference evidence="2 3" key="1">
    <citation type="submission" date="2019-08" db="EMBL/GenBank/DDBJ databases">
        <title>In-depth cultivation of the pig gut microbiome towards novel bacterial diversity and tailored functional studies.</title>
        <authorList>
            <person name="Wylensek D."/>
            <person name="Hitch T.C.A."/>
            <person name="Clavel T."/>
        </authorList>
    </citation>
    <scope>NUCLEOTIDE SEQUENCE [LARGE SCALE GENOMIC DNA]</scope>
    <source>
        <strain evidence="2 3">Oil+RF-744-GAM-WT-6</strain>
    </source>
</reference>
<organism evidence="2 3">
    <name type="scientific">Stecheria intestinalis</name>
    <dbReference type="NCBI Taxonomy" id="2606630"/>
    <lineage>
        <taxon>Bacteria</taxon>
        <taxon>Bacillati</taxon>
        <taxon>Bacillota</taxon>
        <taxon>Erysipelotrichia</taxon>
        <taxon>Erysipelotrichales</taxon>
        <taxon>Erysipelotrichaceae</taxon>
        <taxon>Stecheria</taxon>
    </lineage>
</organism>
<dbReference type="InterPro" id="IPR009501">
    <property type="entry name" value="UCP020269"/>
</dbReference>
<dbReference type="Proteomes" id="UP000461880">
    <property type="component" value="Unassembled WGS sequence"/>
</dbReference>